<dbReference type="Proteomes" id="UP000199032">
    <property type="component" value="Unassembled WGS sequence"/>
</dbReference>
<keyword evidence="7" id="KW-0963">Cytoplasm</keyword>
<keyword evidence="7" id="KW-0690">Ribosome biogenesis</keyword>
<feature type="binding site" evidence="7">
    <location>
        <position position="125"/>
    </location>
    <ligand>
        <name>Zn(2+)</name>
        <dbReference type="ChEBI" id="CHEBI:29105"/>
        <note>catalytic</note>
    </ligand>
</feature>
<dbReference type="GO" id="GO:0008270">
    <property type="term" value="F:zinc ion binding"/>
    <property type="evidence" value="ECO:0007669"/>
    <property type="project" value="UniProtKB-UniRule"/>
</dbReference>
<dbReference type="InterPro" id="IPR023091">
    <property type="entry name" value="MetalPrtase_cat_dom_sf_prd"/>
</dbReference>
<keyword evidence="2 7" id="KW-0540">Nuclease</keyword>
<accession>A0A0S4L9S8</accession>
<evidence type="ECO:0000256" key="3">
    <source>
        <dbReference type="ARBA" id="ARBA00022723"/>
    </source>
</evidence>
<evidence type="ECO:0000256" key="2">
    <source>
        <dbReference type="ARBA" id="ARBA00022722"/>
    </source>
</evidence>
<dbReference type="PANTHER" id="PTHR46986">
    <property type="entry name" value="ENDORIBONUCLEASE YBEY, CHLOROPLASTIC"/>
    <property type="match status" value="1"/>
</dbReference>
<sequence>MAIYLRVSLTRHLVRQVRLVELAQRVLSAAGEGQSELSLELIGDRRMQRLNYEYRKRDRTTDVLAFPTREAVVPKGLSCPTSLLGDVVISLPTAIRQAMSAGRSIDQELAILLVHGVLHLCGYDHERSVREAERMSRREQAVLRRIAPIPHIVTSRTRRRIKDD</sequence>
<evidence type="ECO:0000256" key="4">
    <source>
        <dbReference type="ARBA" id="ARBA00022759"/>
    </source>
</evidence>
<dbReference type="STRING" id="1742972.COMA1_11204"/>
<evidence type="ECO:0000256" key="7">
    <source>
        <dbReference type="HAMAP-Rule" id="MF_00009"/>
    </source>
</evidence>
<dbReference type="Pfam" id="PF02130">
    <property type="entry name" value="YbeY"/>
    <property type="match status" value="1"/>
</dbReference>
<evidence type="ECO:0000256" key="1">
    <source>
        <dbReference type="ARBA" id="ARBA00010875"/>
    </source>
</evidence>
<dbReference type="InterPro" id="IPR002036">
    <property type="entry name" value="YbeY"/>
</dbReference>
<evidence type="ECO:0000256" key="6">
    <source>
        <dbReference type="ARBA" id="ARBA00022833"/>
    </source>
</evidence>
<evidence type="ECO:0000256" key="5">
    <source>
        <dbReference type="ARBA" id="ARBA00022801"/>
    </source>
</evidence>
<keyword evidence="9" id="KW-1185">Reference proteome</keyword>
<feature type="binding site" evidence="7">
    <location>
        <position position="119"/>
    </location>
    <ligand>
        <name>Zn(2+)</name>
        <dbReference type="ChEBI" id="CHEBI:29105"/>
        <note>catalytic</note>
    </ligand>
</feature>
<comment type="function">
    <text evidence="7">Single strand-specific metallo-endoribonuclease involved in late-stage 70S ribosome quality control and in maturation of the 3' terminus of the 16S rRNA.</text>
</comment>
<keyword evidence="6 7" id="KW-0862">Zinc</keyword>
<dbReference type="GO" id="GO:0005737">
    <property type="term" value="C:cytoplasm"/>
    <property type="evidence" value="ECO:0007669"/>
    <property type="project" value="UniProtKB-SubCell"/>
</dbReference>
<name>A0A0S4L9S8_9BACT</name>
<dbReference type="Gene3D" id="3.40.390.30">
    <property type="entry name" value="Metalloproteases ('zincins'), catalytic domain"/>
    <property type="match status" value="1"/>
</dbReference>
<dbReference type="SUPFAM" id="SSF55486">
    <property type="entry name" value="Metalloproteases ('zincins'), catalytic domain"/>
    <property type="match status" value="1"/>
</dbReference>
<dbReference type="NCBIfam" id="TIGR00043">
    <property type="entry name" value="rRNA maturation RNase YbeY"/>
    <property type="match status" value="1"/>
</dbReference>
<dbReference type="PANTHER" id="PTHR46986:SF1">
    <property type="entry name" value="ENDORIBONUCLEASE YBEY, CHLOROPLASTIC"/>
    <property type="match status" value="1"/>
</dbReference>
<dbReference type="EMBL" id="CZQA01000001">
    <property type="protein sequence ID" value="CUS33529.1"/>
    <property type="molecule type" value="Genomic_DNA"/>
</dbReference>
<keyword evidence="4 7" id="KW-0255">Endonuclease</keyword>
<keyword evidence="3 7" id="KW-0479">Metal-binding</keyword>
<comment type="cofactor">
    <cofactor evidence="7">
        <name>Zn(2+)</name>
        <dbReference type="ChEBI" id="CHEBI:29105"/>
    </cofactor>
    <text evidence="7">Binds 1 zinc ion.</text>
</comment>
<dbReference type="HAMAP" id="MF_00009">
    <property type="entry name" value="Endoribonucl_YbeY"/>
    <property type="match status" value="1"/>
</dbReference>
<protein>
    <recommendedName>
        <fullName evidence="7">Endoribonuclease YbeY</fullName>
        <ecNumber evidence="7">3.1.-.-</ecNumber>
    </recommendedName>
</protein>
<evidence type="ECO:0000313" key="8">
    <source>
        <dbReference type="EMBL" id="CUS33529.1"/>
    </source>
</evidence>
<keyword evidence="5 7" id="KW-0378">Hydrolase</keyword>
<dbReference type="GO" id="GO:0006364">
    <property type="term" value="P:rRNA processing"/>
    <property type="evidence" value="ECO:0007669"/>
    <property type="project" value="UniProtKB-UniRule"/>
</dbReference>
<dbReference type="AlphaFoldDB" id="A0A0S4L9S8"/>
<dbReference type="GO" id="GO:0004222">
    <property type="term" value="F:metalloendopeptidase activity"/>
    <property type="evidence" value="ECO:0007669"/>
    <property type="project" value="InterPro"/>
</dbReference>
<proteinExistence type="inferred from homology"/>
<gene>
    <name evidence="7 8" type="primary">ybeY</name>
    <name evidence="8" type="ORF">COMA1_11204</name>
</gene>
<evidence type="ECO:0000313" key="9">
    <source>
        <dbReference type="Proteomes" id="UP000199032"/>
    </source>
</evidence>
<dbReference type="EC" id="3.1.-.-" evidence="7"/>
<comment type="similarity">
    <text evidence="1 7">Belongs to the endoribonuclease YbeY family.</text>
</comment>
<comment type="subcellular location">
    <subcellularLocation>
        <location evidence="7">Cytoplasm</location>
    </subcellularLocation>
</comment>
<feature type="binding site" evidence="7">
    <location>
        <position position="115"/>
    </location>
    <ligand>
        <name>Zn(2+)</name>
        <dbReference type="ChEBI" id="CHEBI:29105"/>
        <note>catalytic</note>
    </ligand>
</feature>
<keyword evidence="7" id="KW-0698">rRNA processing</keyword>
<dbReference type="GO" id="GO:0004521">
    <property type="term" value="F:RNA endonuclease activity"/>
    <property type="evidence" value="ECO:0007669"/>
    <property type="project" value="UniProtKB-UniRule"/>
</dbReference>
<organism evidence="8 9">
    <name type="scientific">Candidatus Nitrospira nitrosa</name>
    <dbReference type="NCBI Taxonomy" id="1742972"/>
    <lineage>
        <taxon>Bacteria</taxon>
        <taxon>Pseudomonadati</taxon>
        <taxon>Nitrospirota</taxon>
        <taxon>Nitrospiria</taxon>
        <taxon>Nitrospirales</taxon>
        <taxon>Nitrospiraceae</taxon>
        <taxon>Nitrospira</taxon>
    </lineage>
</organism>
<reference evidence="8 9" key="1">
    <citation type="submission" date="2015-10" db="EMBL/GenBank/DDBJ databases">
        <authorList>
            <person name="Gilbert D.G."/>
        </authorList>
    </citation>
    <scope>NUCLEOTIDE SEQUENCE [LARGE SCALE GENOMIC DNA]</scope>
    <source>
        <strain evidence="8">COMA1</strain>
    </source>
</reference>
<dbReference type="RefSeq" id="WP_090745060.1">
    <property type="nucleotide sequence ID" value="NZ_CZQA01000001.1"/>
</dbReference>
<dbReference type="OrthoDB" id="9807740at2"/>